<evidence type="ECO:0000256" key="2">
    <source>
        <dbReference type="SAM" id="Phobius"/>
    </source>
</evidence>
<gene>
    <name evidence="3" type="ORF">J2R99_003042</name>
</gene>
<feature type="transmembrane region" description="Helical" evidence="2">
    <location>
        <begin position="6"/>
        <end position="25"/>
    </location>
</feature>
<name>A0ABU0CAH0_9BRAD</name>
<comment type="caution">
    <text evidence="3">The sequence shown here is derived from an EMBL/GenBank/DDBJ whole genome shotgun (WGS) entry which is preliminary data.</text>
</comment>
<dbReference type="InterPro" id="IPR018723">
    <property type="entry name" value="DUF2254_membrane"/>
</dbReference>
<reference evidence="3 4" key="1">
    <citation type="submission" date="2023-07" db="EMBL/GenBank/DDBJ databases">
        <title>Genomic Encyclopedia of Type Strains, Phase IV (KMG-IV): sequencing the most valuable type-strain genomes for metagenomic binning, comparative biology and taxonomic classification.</title>
        <authorList>
            <person name="Goeker M."/>
        </authorList>
    </citation>
    <scope>NUCLEOTIDE SEQUENCE [LARGE SCALE GENOMIC DNA]</scope>
    <source>
        <strain evidence="3 4">DSM 11549</strain>
    </source>
</reference>
<keyword evidence="4" id="KW-1185">Reference proteome</keyword>
<feature type="transmembrane region" description="Helical" evidence="2">
    <location>
        <begin position="124"/>
        <end position="145"/>
    </location>
</feature>
<dbReference type="RefSeq" id="WP_307155245.1">
    <property type="nucleotide sequence ID" value="NZ_JAUSUK010000002.1"/>
</dbReference>
<evidence type="ECO:0000256" key="1">
    <source>
        <dbReference type="SAM" id="MobiDB-lite"/>
    </source>
</evidence>
<dbReference type="Proteomes" id="UP001230253">
    <property type="component" value="Unassembled WGS sequence"/>
</dbReference>
<feature type="transmembrane region" description="Helical" evidence="2">
    <location>
        <begin position="97"/>
        <end position="117"/>
    </location>
</feature>
<keyword evidence="2" id="KW-0812">Transmembrane</keyword>
<sequence length="434" mass="47851">MTSFWFIPLVIGAAGWVGALISLELDQWRSLQQLLGDHFFREIQPDTARSILSTIAAATISATSIVYSLSLLIRNLAATSLGPRLVQDLRQDRLTRLTLGIQLSVFTYSLTILYYVGTFIETRTISIGLAILLVIVALSFLVVFVNHITDQVSVDHIVARVAGNLQSALLTHLKDAKSMEALTLPAPVAANGAIIFADSEGYVSSISYSSIVDGAHRDIRVIELLVQPGDFVIKRKPLARIDCEEMPDGFASLLRDAIILGSSRTYFQDLPARFRLLVEIALRALSPGVNDVFTAVACANHIAASLAVLDGRDLTPAIHWNEERDVILVPQSMHFADLVNAVISPLRLAAKEVFVMNEALLRTLGDLAASSVNTELRELYEHHAHLVAESALMTDLQDEERDIIHSLLQRFQERGAEGEKIERERKSHRSTDES</sequence>
<feature type="region of interest" description="Disordered" evidence="1">
    <location>
        <begin position="415"/>
        <end position="434"/>
    </location>
</feature>
<dbReference type="EMBL" id="JAUSUK010000002">
    <property type="protein sequence ID" value="MDQ0327173.1"/>
    <property type="molecule type" value="Genomic_DNA"/>
</dbReference>
<feature type="transmembrane region" description="Helical" evidence="2">
    <location>
        <begin position="51"/>
        <end position="77"/>
    </location>
</feature>
<evidence type="ECO:0000313" key="4">
    <source>
        <dbReference type="Proteomes" id="UP001230253"/>
    </source>
</evidence>
<evidence type="ECO:0000313" key="3">
    <source>
        <dbReference type="EMBL" id="MDQ0327173.1"/>
    </source>
</evidence>
<proteinExistence type="predicted"/>
<keyword evidence="2" id="KW-1133">Transmembrane helix</keyword>
<keyword evidence="2" id="KW-0472">Membrane</keyword>
<dbReference type="Pfam" id="PF10011">
    <property type="entry name" value="DUF2254"/>
    <property type="match status" value="1"/>
</dbReference>
<protein>
    <submittedName>
        <fullName evidence="3">Membrane protein</fullName>
    </submittedName>
</protein>
<organism evidence="3 4">
    <name type="scientific">Rhodopseudomonas julia</name>
    <dbReference type="NCBI Taxonomy" id="200617"/>
    <lineage>
        <taxon>Bacteria</taxon>
        <taxon>Pseudomonadati</taxon>
        <taxon>Pseudomonadota</taxon>
        <taxon>Alphaproteobacteria</taxon>
        <taxon>Hyphomicrobiales</taxon>
        <taxon>Nitrobacteraceae</taxon>
        <taxon>Rhodopseudomonas</taxon>
    </lineage>
</organism>
<accession>A0ABU0CAH0</accession>